<dbReference type="SUPFAM" id="SSF102712">
    <property type="entry name" value="JAB1/MPN domain"/>
    <property type="match status" value="1"/>
</dbReference>
<feature type="region of interest" description="Disordered" evidence="9">
    <location>
        <begin position="117"/>
        <end position="150"/>
    </location>
</feature>
<dbReference type="GO" id="GO:0070536">
    <property type="term" value="P:protein K63-linked deubiquitination"/>
    <property type="evidence" value="ECO:0007669"/>
    <property type="project" value="InterPro"/>
</dbReference>
<evidence type="ECO:0000259" key="10">
    <source>
        <dbReference type="PROSITE" id="PS50249"/>
    </source>
</evidence>
<dbReference type="Gene3D" id="3.40.140.10">
    <property type="entry name" value="Cytidine Deaminase, domain 2"/>
    <property type="match status" value="1"/>
</dbReference>
<dbReference type="AlphaFoldDB" id="A0A9N8VEN9"/>
<dbReference type="GO" id="GO:0046872">
    <property type="term" value="F:metal ion binding"/>
    <property type="evidence" value="ECO:0007669"/>
    <property type="project" value="UniProtKB-KW"/>
</dbReference>
<dbReference type="GO" id="GO:0140492">
    <property type="term" value="F:metal-dependent deubiquitinase activity"/>
    <property type="evidence" value="ECO:0007669"/>
    <property type="project" value="InterPro"/>
</dbReference>
<evidence type="ECO:0000256" key="3">
    <source>
        <dbReference type="ARBA" id="ARBA00022670"/>
    </source>
</evidence>
<dbReference type="CDD" id="cd08066">
    <property type="entry name" value="MPN_AMSH_like"/>
    <property type="match status" value="1"/>
</dbReference>
<dbReference type="EMBL" id="CAJVPS010000091">
    <property type="protein sequence ID" value="CAG8450518.1"/>
    <property type="molecule type" value="Genomic_DNA"/>
</dbReference>
<keyword evidence="5" id="KW-0833">Ubl conjugation pathway</keyword>
<evidence type="ECO:0000256" key="6">
    <source>
        <dbReference type="ARBA" id="ARBA00022801"/>
    </source>
</evidence>
<organism evidence="11 12">
    <name type="scientific">Ambispora leptoticha</name>
    <dbReference type="NCBI Taxonomy" id="144679"/>
    <lineage>
        <taxon>Eukaryota</taxon>
        <taxon>Fungi</taxon>
        <taxon>Fungi incertae sedis</taxon>
        <taxon>Mucoromycota</taxon>
        <taxon>Glomeromycotina</taxon>
        <taxon>Glomeromycetes</taxon>
        <taxon>Archaeosporales</taxon>
        <taxon>Ambisporaceae</taxon>
        <taxon>Ambispora</taxon>
    </lineage>
</organism>
<sequence>MPERVLSVKEIAEQANHGVKVYPNISLKMHLRTVNTLAQQANSYKQEGNFQEAYKFYMRFAIMALEKLPGEHPEYKKPKYKADISALKKNANKVLKEIENLKPALIEKYNNHKAKEEARKQKLELQEQQEDENIKQQSQPESSKDHVHTTTTAIATSTSYENWSLTEELKDLHVGESNVTVDISYPYYSSYSENNEPKLSYPGVSDHNKSDGFTYTVNHQIDSSVTPPKPPAKIPPLNDNGQSILHYEAQTQHVVSPTTYEMPVPVIPEKHPIIPEKQPIIPEKQPIIPEKYPIPAPSSPISPPSYSVIAPPALPPKVPNDIQDQLFPRPPLPPKPSEYQIDGYSSNELDLPIKGNSLDFIHEFQDYTEGGEPLRRISVPFELTKKFLDIASQNTRNNLETLGILSGTLSQNAFTVTTLIVPKQTATSDTCAAMNEEEYCEYEIENGLLELGWIHTHPSQTCFMSSMDLHTHSSYQYTLPEAIAIVCAPKYNEVGIFRLTHPPGLDTVMNCNERGFHPHPNETNICKNISDLPSHVVMKEMGLTVVDLR</sequence>
<dbReference type="InterPro" id="IPR044098">
    <property type="entry name" value="STAMBP/STALP-like_MPN"/>
</dbReference>
<accession>A0A9N8VEN9</accession>
<dbReference type="GO" id="GO:0005768">
    <property type="term" value="C:endosome"/>
    <property type="evidence" value="ECO:0007669"/>
    <property type="project" value="TreeGrafter"/>
</dbReference>
<name>A0A9N8VEN9_9GLOM</name>
<dbReference type="Proteomes" id="UP000789508">
    <property type="component" value="Unassembled WGS sequence"/>
</dbReference>
<evidence type="ECO:0000256" key="9">
    <source>
        <dbReference type="SAM" id="MobiDB-lite"/>
    </source>
</evidence>
<evidence type="ECO:0000256" key="8">
    <source>
        <dbReference type="ARBA" id="ARBA00023049"/>
    </source>
</evidence>
<dbReference type="Pfam" id="PF08969">
    <property type="entry name" value="USP8_dimer"/>
    <property type="match status" value="1"/>
</dbReference>
<evidence type="ECO:0000256" key="7">
    <source>
        <dbReference type="ARBA" id="ARBA00022833"/>
    </source>
</evidence>
<keyword evidence="4" id="KW-0479">Metal-binding</keyword>
<protein>
    <submittedName>
        <fullName evidence="11">4117_t:CDS:1</fullName>
    </submittedName>
</protein>
<keyword evidence="3" id="KW-0645">Protease</keyword>
<dbReference type="Pfam" id="PF01398">
    <property type="entry name" value="JAB"/>
    <property type="match status" value="1"/>
</dbReference>
<dbReference type="InterPro" id="IPR015063">
    <property type="entry name" value="USP8_dimer"/>
</dbReference>
<dbReference type="PANTHER" id="PTHR12947:SF13">
    <property type="entry name" value="FI19924P1"/>
    <property type="match status" value="1"/>
</dbReference>
<dbReference type="PROSITE" id="PS50249">
    <property type="entry name" value="MPN"/>
    <property type="match status" value="1"/>
</dbReference>
<keyword evidence="12" id="KW-1185">Reference proteome</keyword>
<dbReference type="OrthoDB" id="3640at2759"/>
<evidence type="ECO:0000313" key="12">
    <source>
        <dbReference type="Proteomes" id="UP000789508"/>
    </source>
</evidence>
<keyword evidence="8" id="KW-0482">Metalloprotease</keyword>
<dbReference type="InterPro" id="IPR037518">
    <property type="entry name" value="MPN"/>
</dbReference>
<gene>
    <name evidence="11" type="ORF">ALEPTO_LOCUS978</name>
</gene>
<keyword evidence="7" id="KW-0862">Zinc</keyword>
<proteinExistence type="inferred from homology"/>
<evidence type="ECO:0000256" key="2">
    <source>
        <dbReference type="ARBA" id="ARBA00010981"/>
    </source>
</evidence>
<dbReference type="GO" id="GO:0061578">
    <property type="term" value="F:K63-linked deubiquitinase activity"/>
    <property type="evidence" value="ECO:0007669"/>
    <property type="project" value="InterPro"/>
</dbReference>
<dbReference type="GO" id="GO:0006508">
    <property type="term" value="P:proteolysis"/>
    <property type="evidence" value="ECO:0007669"/>
    <property type="project" value="UniProtKB-KW"/>
</dbReference>
<evidence type="ECO:0000313" key="11">
    <source>
        <dbReference type="EMBL" id="CAG8450518.1"/>
    </source>
</evidence>
<reference evidence="11" key="1">
    <citation type="submission" date="2021-06" db="EMBL/GenBank/DDBJ databases">
        <authorList>
            <person name="Kallberg Y."/>
            <person name="Tangrot J."/>
            <person name="Rosling A."/>
        </authorList>
    </citation>
    <scope>NUCLEOTIDE SEQUENCE</scope>
    <source>
        <strain evidence="11">FL130A</strain>
    </source>
</reference>
<dbReference type="GO" id="GO:0016020">
    <property type="term" value="C:membrane"/>
    <property type="evidence" value="ECO:0007669"/>
    <property type="project" value="TreeGrafter"/>
</dbReference>
<evidence type="ECO:0000256" key="1">
    <source>
        <dbReference type="ARBA" id="ARBA00001947"/>
    </source>
</evidence>
<dbReference type="SMART" id="SM00232">
    <property type="entry name" value="JAB_MPN"/>
    <property type="match status" value="1"/>
</dbReference>
<dbReference type="SUPFAM" id="SSF140856">
    <property type="entry name" value="USP8 N-terminal domain-like"/>
    <property type="match status" value="1"/>
</dbReference>
<dbReference type="Gene3D" id="1.20.58.80">
    <property type="entry name" value="Phosphotransferase system, lactose/cellobiose-type IIA subunit"/>
    <property type="match status" value="1"/>
</dbReference>
<evidence type="ECO:0000256" key="5">
    <source>
        <dbReference type="ARBA" id="ARBA00022786"/>
    </source>
</evidence>
<dbReference type="FunFam" id="3.40.140.10:FF:000033">
    <property type="entry name" value="AMSH-like protease sst2"/>
    <property type="match status" value="1"/>
</dbReference>
<dbReference type="InterPro" id="IPR000555">
    <property type="entry name" value="JAMM/MPN+_dom"/>
</dbReference>
<keyword evidence="6" id="KW-0378">Hydrolase</keyword>
<comment type="similarity">
    <text evidence="2">Belongs to the peptidase M67C family.</text>
</comment>
<comment type="caution">
    <text evidence="11">The sequence shown here is derived from an EMBL/GenBank/DDBJ whole genome shotgun (WGS) entry which is preliminary data.</text>
</comment>
<comment type="cofactor">
    <cofactor evidence="1">
        <name>Zn(2+)</name>
        <dbReference type="ChEBI" id="CHEBI:29105"/>
    </cofactor>
</comment>
<evidence type="ECO:0000256" key="4">
    <source>
        <dbReference type="ARBA" id="ARBA00022723"/>
    </source>
</evidence>
<feature type="domain" description="MPN" evidence="10">
    <location>
        <begin position="376"/>
        <end position="506"/>
    </location>
</feature>
<dbReference type="PANTHER" id="PTHR12947">
    <property type="entry name" value="AMSH-LIKE PROTEASE"/>
    <property type="match status" value="1"/>
</dbReference>